<dbReference type="InterPro" id="IPR015797">
    <property type="entry name" value="NUDIX_hydrolase-like_dom_sf"/>
</dbReference>
<dbReference type="InterPro" id="IPR036390">
    <property type="entry name" value="WH_DNA-bd_sf"/>
</dbReference>
<evidence type="ECO:0000259" key="2">
    <source>
        <dbReference type="PROSITE" id="PS51462"/>
    </source>
</evidence>
<comment type="caution">
    <text evidence="3">The sequence shown here is derived from an EMBL/GenBank/DDBJ whole genome shotgun (WGS) entry which is preliminary data.</text>
</comment>
<proteinExistence type="predicted"/>
<sequence length="331" mass="37771">MSRGDRENRASSDTGAQAELHAEQLDRSKPVLSSLQQELSAISEEEFLRTYDAGDYERPSVTVDMLVFTIRSEEQENYRKLAEPELGLLLIRRGGHPYLDQWALPGGFVSMQESLEDAARRELQTETGLDDIYLEQLYTWGDVGRDPRTRVISCSYMALVDSSELELEAGDDASEASWFRVEQRLIEEKRHIHELGRVTERRLQLMLSNGTEQLSAIVETKEQVQGRVRSSSLSLLQAQGIAFDHAKIIHYALERLRAKSEYTDIAFNLMPEKFTLTALQKVYEIISGKKLLAAAFRRKMADWVIETGEYASSAGHRPSRLYRLNPEREVI</sequence>
<feature type="compositionally biased region" description="Basic and acidic residues" evidence="1">
    <location>
        <begin position="20"/>
        <end position="29"/>
    </location>
</feature>
<protein>
    <submittedName>
        <fullName evidence="3">ADP-ribose pyrophosphatase</fullName>
    </submittedName>
</protein>
<dbReference type="InterPro" id="IPR054105">
    <property type="entry name" value="WHD_NrtR"/>
</dbReference>
<feature type="region of interest" description="Disordered" evidence="1">
    <location>
        <begin position="1"/>
        <end position="29"/>
    </location>
</feature>
<dbReference type="SUPFAM" id="SSF46785">
    <property type="entry name" value="Winged helix' DNA-binding domain"/>
    <property type="match status" value="1"/>
</dbReference>
<dbReference type="PROSITE" id="PS51462">
    <property type="entry name" value="NUDIX"/>
    <property type="match status" value="1"/>
</dbReference>
<dbReference type="PANTHER" id="PTHR43736">
    <property type="entry name" value="ADP-RIBOSE PYROPHOSPHATASE"/>
    <property type="match status" value="1"/>
</dbReference>
<evidence type="ECO:0000313" key="4">
    <source>
        <dbReference type="Proteomes" id="UP000249204"/>
    </source>
</evidence>
<evidence type="ECO:0000313" key="3">
    <source>
        <dbReference type="EMBL" id="PZT55317.1"/>
    </source>
</evidence>
<name>A0A2W6NH78_9BACL</name>
<dbReference type="AlphaFoldDB" id="A0A2W6NH78"/>
<evidence type="ECO:0000256" key="1">
    <source>
        <dbReference type="SAM" id="MobiDB-lite"/>
    </source>
</evidence>
<gene>
    <name evidence="3" type="ORF">DN757_12530</name>
</gene>
<accession>A0A2W6NH78</accession>
<organism evidence="3 4">
    <name type="scientific">Paenibacillus silvae</name>
    <dbReference type="NCBI Taxonomy" id="1325358"/>
    <lineage>
        <taxon>Bacteria</taxon>
        <taxon>Bacillati</taxon>
        <taxon>Bacillota</taxon>
        <taxon>Bacilli</taxon>
        <taxon>Bacillales</taxon>
        <taxon>Paenibacillaceae</taxon>
        <taxon>Paenibacillus</taxon>
    </lineage>
</organism>
<feature type="domain" description="Nudix hydrolase" evidence="2">
    <location>
        <begin position="56"/>
        <end position="204"/>
    </location>
</feature>
<feature type="compositionally biased region" description="Basic and acidic residues" evidence="1">
    <location>
        <begin position="1"/>
        <end position="10"/>
    </location>
</feature>
<dbReference type="RefSeq" id="WP_111270562.1">
    <property type="nucleotide sequence ID" value="NZ_QKWW01000032.1"/>
</dbReference>
<dbReference type="SUPFAM" id="SSF55811">
    <property type="entry name" value="Nudix"/>
    <property type="match status" value="1"/>
</dbReference>
<reference evidence="3 4" key="1">
    <citation type="submission" date="2018-06" db="EMBL/GenBank/DDBJ databases">
        <title>Isolation of heavy metals resistant Paenibacillus silvae NC2 from Gold-Copper mine in ZiJin, China.</title>
        <authorList>
            <person name="Xu J."/>
            <person name="Mazhar H.S."/>
            <person name="Rensing C."/>
        </authorList>
    </citation>
    <scope>NUCLEOTIDE SEQUENCE [LARGE SCALE GENOMIC DNA]</scope>
    <source>
        <strain evidence="3 4">NC2</strain>
    </source>
</reference>
<dbReference type="PANTHER" id="PTHR43736:SF4">
    <property type="entry name" value="SLR1690 PROTEIN"/>
    <property type="match status" value="1"/>
</dbReference>
<dbReference type="InterPro" id="IPR036388">
    <property type="entry name" value="WH-like_DNA-bd_sf"/>
</dbReference>
<dbReference type="Pfam" id="PF21906">
    <property type="entry name" value="WHD_NrtR"/>
    <property type="match status" value="1"/>
</dbReference>
<dbReference type="CDD" id="cd18873">
    <property type="entry name" value="NUDIX_NadM_like"/>
    <property type="match status" value="1"/>
</dbReference>
<dbReference type="Gene3D" id="3.90.79.10">
    <property type="entry name" value="Nucleoside Triphosphate Pyrophosphohydrolase"/>
    <property type="match status" value="1"/>
</dbReference>
<dbReference type="Proteomes" id="UP000249204">
    <property type="component" value="Unassembled WGS sequence"/>
</dbReference>
<dbReference type="Gene3D" id="1.10.10.10">
    <property type="entry name" value="Winged helix-like DNA-binding domain superfamily/Winged helix DNA-binding domain"/>
    <property type="match status" value="1"/>
</dbReference>
<dbReference type="InterPro" id="IPR000086">
    <property type="entry name" value="NUDIX_hydrolase_dom"/>
</dbReference>
<dbReference type="Pfam" id="PF00293">
    <property type="entry name" value="NUDIX"/>
    <property type="match status" value="1"/>
</dbReference>
<dbReference type="EMBL" id="QKWW01000032">
    <property type="protein sequence ID" value="PZT55317.1"/>
    <property type="molecule type" value="Genomic_DNA"/>
</dbReference>